<dbReference type="OrthoDB" id="514446at2"/>
<keyword evidence="2" id="KW-1185">Reference proteome</keyword>
<dbReference type="RefSeq" id="WP_062289461.1">
    <property type="nucleotide sequence ID" value="NZ_CP012036.1"/>
</dbReference>
<organism evidence="1 2">
    <name type="scientific">Nostoc piscinale CENA21</name>
    <dbReference type="NCBI Taxonomy" id="224013"/>
    <lineage>
        <taxon>Bacteria</taxon>
        <taxon>Bacillati</taxon>
        <taxon>Cyanobacteriota</taxon>
        <taxon>Cyanophyceae</taxon>
        <taxon>Nostocales</taxon>
        <taxon>Nostocaceae</taxon>
        <taxon>Nostoc</taxon>
    </lineage>
</organism>
<reference evidence="1 2" key="2">
    <citation type="journal article" date="2016" name="Genome Announc.">
        <title>Draft Genome Sequence of the N2-Fixing Cyanobacterium Nostoc piscinale CENA21, Isolated from the Brazilian Amazon Floodplain.</title>
        <authorList>
            <person name="Leao T."/>
            <person name="Guimaraes P.I."/>
            <person name="de Melo A.G."/>
            <person name="Ramos R.T."/>
            <person name="Leao P.N."/>
            <person name="Silva A."/>
            <person name="Fiore M.F."/>
            <person name="Schneider M.P."/>
        </authorList>
    </citation>
    <scope>NUCLEOTIDE SEQUENCE [LARGE SCALE GENOMIC DNA]</scope>
    <source>
        <strain evidence="1 2">CENA21</strain>
    </source>
</reference>
<protein>
    <recommendedName>
        <fullName evidence="3">DUF5132 domain-containing protein</fullName>
    </recommendedName>
</protein>
<dbReference type="PATRIC" id="fig|224013.5.peg.1324"/>
<sequence>MESNFDWEKVNLPEIVEGLSAIIFSPMIVPVAEVIKQPLVKTAIKEGINLSQSYQEAVTAITDNVHTRQTEQNYRNQPISQTYLTDGQSAIAKDLLNIMSDFNADVYKMTNGAADLRLIIPLGLGLFALTQLIKQGFKLEDIPWYILVWFAFDSFIKLNDTENSTSINTNKN</sequence>
<proteinExistence type="predicted"/>
<dbReference type="EMBL" id="CP012036">
    <property type="protein sequence ID" value="ALF52422.1"/>
    <property type="molecule type" value="Genomic_DNA"/>
</dbReference>
<dbReference type="KEGG" id="npz:ACX27_05470"/>
<evidence type="ECO:0000313" key="1">
    <source>
        <dbReference type="EMBL" id="ALF52422.1"/>
    </source>
</evidence>
<evidence type="ECO:0008006" key="3">
    <source>
        <dbReference type="Google" id="ProtNLM"/>
    </source>
</evidence>
<gene>
    <name evidence="1" type="ORF">ACX27_05470</name>
</gene>
<dbReference type="AlphaFoldDB" id="A0A0M4SIV1"/>
<dbReference type="Proteomes" id="UP000062645">
    <property type="component" value="Chromosome"/>
</dbReference>
<accession>A0A0M4SIV1</accession>
<reference evidence="2" key="1">
    <citation type="submission" date="2015-07" db="EMBL/GenBank/DDBJ databases">
        <title>Genome Of Nitrogen-Fixing Cyanobacterium Nostoc piscinale CENA21 From Solimoes/Amazon River Floodplain Sediments And Comparative Genomics To Uncover Biosynthetic Natural Products Potential.</title>
        <authorList>
            <person name="Leao T.F."/>
            <person name="Leao P.N."/>
            <person name="Guimaraes P.I."/>
            <person name="de Melo A.G.C."/>
            <person name="Ramos R.T.J."/>
            <person name="Silva A."/>
            <person name="Fiore M.F."/>
            <person name="Schneider M.P.C."/>
        </authorList>
    </citation>
    <scope>NUCLEOTIDE SEQUENCE [LARGE SCALE GENOMIC DNA]</scope>
    <source>
        <strain evidence="2">CENA21</strain>
    </source>
</reference>
<name>A0A0M4SIV1_9NOSO</name>
<dbReference type="STRING" id="224013.ACX27_05470"/>
<evidence type="ECO:0000313" key="2">
    <source>
        <dbReference type="Proteomes" id="UP000062645"/>
    </source>
</evidence>